<gene>
    <name evidence="1" type="ORF">CWM85_31330</name>
</gene>
<reference evidence="1 2" key="1">
    <citation type="submission" date="2017-11" db="EMBL/GenBank/DDBJ databases">
        <authorList>
            <person name="Han C.G."/>
        </authorList>
    </citation>
    <scope>NUCLEOTIDE SEQUENCE [LARGE SCALE GENOMIC DNA]</scope>
    <source>
        <strain evidence="1 2">A2</strain>
    </source>
</reference>
<evidence type="ECO:0000313" key="2">
    <source>
        <dbReference type="Proteomes" id="UP000234661"/>
    </source>
</evidence>
<organism evidence="1 2">
    <name type="scientific">Klebsiella michiganensis</name>
    <dbReference type="NCBI Taxonomy" id="1134687"/>
    <lineage>
        <taxon>Bacteria</taxon>
        <taxon>Pseudomonadati</taxon>
        <taxon>Pseudomonadota</taxon>
        <taxon>Gammaproteobacteria</taxon>
        <taxon>Enterobacterales</taxon>
        <taxon>Enterobacteriaceae</taxon>
        <taxon>Klebsiella/Raoultella group</taxon>
        <taxon>Klebsiella</taxon>
    </lineage>
</organism>
<comment type="caution">
    <text evidence="1">The sequence shown here is derived from an EMBL/GenBank/DDBJ whole genome shotgun (WGS) entry which is preliminary data.</text>
</comment>
<dbReference type="EMBL" id="PIET01001481">
    <property type="protein sequence ID" value="PLM50396.1"/>
    <property type="molecule type" value="Genomic_DNA"/>
</dbReference>
<name>A0A2J4YHV7_9ENTR</name>
<dbReference type="Proteomes" id="UP000234661">
    <property type="component" value="Unassembled WGS sequence"/>
</dbReference>
<feature type="non-terminal residue" evidence="1">
    <location>
        <position position="194"/>
    </location>
</feature>
<proteinExistence type="predicted"/>
<reference evidence="1 2" key="2">
    <citation type="submission" date="2018-01" db="EMBL/GenBank/DDBJ databases">
        <title>Genomic study of Klebsiella pneumoniae.</title>
        <authorList>
            <person name="Yang Y."/>
            <person name="Bicalho R."/>
        </authorList>
    </citation>
    <scope>NUCLEOTIDE SEQUENCE [LARGE SCALE GENOMIC DNA]</scope>
    <source>
        <strain evidence="1 2">A2</strain>
    </source>
</reference>
<accession>A0A2J4YHV7</accession>
<dbReference type="AlphaFoldDB" id="A0A2J4YHV7"/>
<evidence type="ECO:0000313" key="1">
    <source>
        <dbReference type="EMBL" id="PLM50396.1"/>
    </source>
</evidence>
<protein>
    <submittedName>
        <fullName evidence="1">Uncharacterized protein</fullName>
    </submittedName>
</protein>
<sequence length="194" mass="21105">MSTYKTGNPLGSAAVKDLFDNAENLDFALNSLTALIWTDRLGKTRRSFFGMESAFVTQLTSQESRFNTFIQSSGYQIIGDYTAGPLTLTEYNQLIRYNNELYKLTAATDIPFTTAGNTDETWTDTDAAHFVSVGDAALRQNLGSSEMPGAGIVMLGQKVTVQQAMDYLLNKGNAVRLSTYCLLSATENSAFAAA</sequence>